<protein>
    <submittedName>
        <fullName evidence="1">Uncharacterized protein</fullName>
    </submittedName>
</protein>
<dbReference type="AlphaFoldDB" id="A0A6C0KJA5"/>
<name>A0A6C0KJA5_9ZZZZ</name>
<sequence>MQKSLETVCLQKLENRPFVQMIQIRGPEGGIKCVMATIARIRNAEHPIMMEYGWYEDTQIKYKNGNAQTVSYVNYLVLYKNDDIEDQHEIYGYRACMDGFHCKHNAHGKMERFELCDSYAGHMSAYRYLSHIAGSPLYEFEEPLETYYGFKPKEYSSVYA</sequence>
<dbReference type="EMBL" id="MN740902">
    <property type="protein sequence ID" value="QHU17363.1"/>
    <property type="molecule type" value="Genomic_DNA"/>
</dbReference>
<accession>A0A6C0KJA5</accession>
<reference evidence="1" key="1">
    <citation type="journal article" date="2020" name="Nature">
        <title>Giant virus diversity and host interactions through global metagenomics.</title>
        <authorList>
            <person name="Schulz F."/>
            <person name="Roux S."/>
            <person name="Paez-Espino D."/>
            <person name="Jungbluth S."/>
            <person name="Walsh D.A."/>
            <person name="Denef V.J."/>
            <person name="McMahon K.D."/>
            <person name="Konstantinidis K.T."/>
            <person name="Eloe-Fadrosh E.A."/>
            <person name="Kyrpides N.C."/>
            <person name="Woyke T."/>
        </authorList>
    </citation>
    <scope>NUCLEOTIDE SEQUENCE</scope>
    <source>
        <strain evidence="1">GVMAG-S-3300012000-57</strain>
    </source>
</reference>
<organism evidence="1">
    <name type="scientific">viral metagenome</name>
    <dbReference type="NCBI Taxonomy" id="1070528"/>
    <lineage>
        <taxon>unclassified sequences</taxon>
        <taxon>metagenomes</taxon>
        <taxon>organismal metagenomes</taxon>
    </lineage>
</organism>
<evidence type="ECO:0000313" key="1">
    <source>
        <dbReference type="EMBL" id="QHU17363.1"/>
    </source>
</evidence>
<proteinExistence type="predicted"/>